<dbReference type="STRING" id="28181.BEN30_00955"/>
<accession>A0A1E5Q3E4</accession>
<dbReference type="CDD" id="cd02440">
    <property type="entry name" value="AdoMet_MTases"/>
    <property type="match status" value="1"/>
</dbReference>
<gene>
    <name evidence="2" type="ORF">BEN30_00955</name>
</gene>
<feature type="domain" description="Methyltransferase type 11" evidence="1">
    <location>
        <begin position="41"/>
        <end position="136"/>
    </location>
</feature>
<protein>
    <recommendedName>
        <fullName evidence="1">Methyltransferase type 11 domain-containing protein</fullName>
    </recommendedName>
</protein>
<sequence>MSLREHYDRHILPHLIDVAMRAPMATREREQLIPLARGRVLEIGAGSGLNIAHYTSDVSALLALEPNEKLRRKAAPKAAAAPFEVEFIALNGEDLALDEHSIDTIVTTWTLCSIADPNKALQAMRRVLKPDGQLLFVEHGRAPDARLARWQDRLNPAWSCIGGGCNLNRGPDTLIKDAGFVLESLEEGYLEGPKLLTYHYKGVARRA</sequence>
<evidence type="ECO:0000313" key="3">
    <source>
        <dbReference type="Proteomes" id="UP000095347"/>
    </source>
</evidence>
<evidence type="ECO:0000313" key="2">
    <source>
        <dbReference type="EMBL" id="OEJ64011.1"/>
    </source>
</evidence>
<reference evidence="3" key="1">
    <citation type="submission" date="2016-07" db="EMBL/GenBank/DDBJ databases">
        <authorList>
            <person name="Florea S."/>
            <person name="Webb J.S."/>
            <person name="Jaromczyk J."/>
            <person name="Schardl C.L."/>
        </authorList>
    </citation>
    <scope>NUCLEOTIDE SEQUENCE [LARGE SCALE GENOMIC DNA]</scope>
    <source>
        <strain evidence="3">MV-1</strain>
    </source>
</reference>
<organism evidence="2 3">
    <name type="scientific">Magnetovibrio blakemorei</name>
    <dbReference type="NCBI Taxonomy" id="28181"/>
    <lineage>
        <taxon>Bacteria</taxon>
        <taxon>Pseudomonadati</taxon>
        <taxon>Pseudomonadota</taxon>
        <taxon>Alphaproteobacteria</taxon>
        <taxon>Rhodospirillales</taxon>
        <taxon>Magnetovibrionaceae</taxon>
        <taxon>Magnetovibrio</taxon>
    </lineage>
</organism>
<dbReference type="RefSeq" id="WP_069959359.1">
    <property type="nucleotide sequence ID" value="NZ_MCGG01000078.1"/>
</dbReference>
<dbReference type="Proteomes" id="UP000095347">
    <property type="component" value="Unassembled WGS sequence"/>
</dbReference>
<proteinExistence type="predicted"/>
<dbReference type="AlphaFoldDB" id="A0A1E5Q3E4"/>
<dbReference type="SUPFAM" id="SSF53335">
    <property type="entry name" value="S-adenosyl-L-methionine-dependent methyltransferases"/>
    <property type="match status" value="1"/>
</dbReference>
<dbReference type="OrthoDB" id="9787738at2"/>
<dbReference type="EMBL" id="MCGG01000078">
    <property type="protein sequence ID" value="OEJ64011.1"/>
    <property type="molecule type" value="Genomic_DNA"/>
</dbReference>
<dbReference type="Gene3D" id="3.40.50.150">
    <property type="entry name" value="Vaccinia Virus protein VP39"/>
    <property type="match status" value="1"/>
</dbReference>
<evidence type="ECO:0000259" key="1">
    <source>
        <dbReference type="Pfam" id="PF08241"/>
    </source>
</evidence>
<name>A0A1E5Q3E4_9PROT</name>
<keyword evidence="3" id="KW-1185">Reference proteome</keyword>
<dbReference type="PANTHER" id="PTHR45036:SF1">
    <property type="entry name" value="METHYLTRANSFERASE LIKE 7A"/>
    <property type="match status" value="1"/>
</dbReference>
<dbReference type="GO" id="GO:0008757">
    <property type="term" value="F:S-adenosylmethionine-dependent methyltransferase activity"/>
    <property type="evidence" value="ECO:0007669"/>
    <property type="project" value="InterPro"/>
</dbReference>
<dbReference type="PANTHER" id="PTHR45036">
    <property type="entry name" value="METHYLTRANSFERASE LIKE 7B"/>
    <property type="match status" value="1"/>
</dbReference>
<dbReference type="InterPro" id="IPR029063">
    <property type="entry name" value="SAM-dependent_MTases_sf"/>
</dbReference>
<comment type="caution">
    <text evidence="2">The sequence shown here is derived from an EMBL/GenBank/DDBJ whole genome shotgun (WGS) entry which is preliminary data.</text>
</comment>
<dbReference type="InterPro" id="IPR052356">
    <property type="entry name" value="Thiol_S-MT"/>
</dbReference>
<dbReference type="InterPro" id="IPR013216">
    <property type="entry name" value="Methyltransf_11"/>
</dbReference>
<dbReference type="Pfam" id="PF08241">
    <property type="entry name" value="Methyltransf_11"/>
    <property type="match status" value="1"/>
</dbReference>